<name>M5TTS3_9BACT</name>
<comment type="caution">
    <text evidence="1">The sequence shown here is derived from an EMBL/GenBank/DDBJ whole genome shotgun (WGS) entry which is preliminary data.</text>
</comment>
<keyword evidence="2" id="KW-1185">Reference proteome</keyword>
<organism evidence="1 2">
    <name type="scientific">Rhodopirellula sallentina SM41</name>
    <dbReference type="NCBI Taxonomy" id="1263870"/>
    <lineage>
        <taxon>Bacteria</taxon>
        <taxon>Pseudomonadati</taxon>
        <taxon>Planctomycetota</taxon>
        <taxon>Planctomycetia</taxon>
        <taxon>Pirellulales</taxon>
        <taxon>Pirellulaceae</taxon>
        <taxon>Rhodopirellula</taxon>
    </lineage>
</organism>
<evidence type="ECO:0000313" key="1">
    <source>
        <dbReference type="EMBL" id="EMI52560.1"/>
    </source>
</evidence>
<gene>
    <name evidence="1" type="ORF">RSSM_05993</name>
</gene>
<reference evidence="1 2" key="1">
    <citation type="journal article" date="2013" name="Mar. Genomics">
        <title>Expression of sulfatases in Rhodopirellula baltica and the diversity of sulfatases in the genus Rhodopirellula.</title>
        <authorList>
            <person name="Wegner C.E."/>
            <person name="Richter-Heitmann T."/>
            <person name="Klindworth A."/>
            <person name="Klockow C."/>
            <person name="Richter M."/>
            <person name="Achstetter T."/>
            <person name="Glockner F.O."/>
            <person name="Harder J."/>
        </authorList>
    </citation>
    <scope>NUCLEOTIDE SEQUENCE [LARGE SCALE GENOMIC DNA]</scope>
    <source>
        <strain evidence="1 2">SM41</strain>
    </source>
</reference>
<dbReference type="AlphaFoldDB" id="M5TTS3"/>
<proteinExistence type="predicted"/>
<dbReference type="PATRIC" id="fig|1263870.3.peg.6350"/>
<evidence type="ECO:0000313" key="2">
    <source>
        <dbReference type="Proteomes" id="UP000011885"/>
    </source>
</evidence>
<dbReference type="Proteomes" id="UP000011885">
    <property type="component" value="Unassembled WGS sequence"/>
</dbReference>
<dbReference type="EMBL" id="ANOH01000420">
    <property type="protein sequence ID" value="EMI52560.1"/>
    <property type="molecule type" value="Genomic_DNA"/>
</dbReference>
<sequence>MNRCEAGEREFRVKGDRNARGRKKNSSSAAKSRFFGDQEAFRVEFREGFPLI</sequence>
<accession>M5TTS3</accession>
<protein>
    <submittedName>
        <fullName evidence="1">Uncharacterized protein</fullName>
    </submittedName>
</protein>